<keyword evidence="2" id="KW-1185">Reference proteome</keyword>
<name>A0ACC1JZW4_9FUNG</name>
<dbReference type="EMBL" id="JANBUJ010000704">
    <property type="protein sequence ID" value="KAJ2770571.1"/>
    <property type="molecule type" value="Genomic_DNA"/>
</dbReference>
<reference evidence="1" key="1">
    <citation type="submission" date="2022-07" db="EMBL/GenBank/DDBJ databases">
        <title>Phylogenomic reconstructions and comparative analyses of Kickxellomycotina fungi.</title>
        <authorList>
            <person name="Reynolds N.K."/>
            <person name="Stajich J.E."/>
            <person name="Barry K."/>
            <person name="Grigoriev I.V."/>
            <person name="Crous P."/>
            <person name="Smith M.E."/>
        </authorList>
    </citation>
    <scope>NUCLEOTIDE SEQUENCE</scope>
    <source>
        <strain evidence="1">CBS 109366</strain>
    </source>
</reference>
<protein>
    <submittedName>
        <fullName evidence="1">Uncharacterized protein</fullName>
    </submittedName>
</protein>
<sequence>MATPQVRACLFDMDGLLLDTETIYSEVTNKILEPFNKTFPMETKLKMMGRDVRTATEILLADLQLPMTFEEYDQQATALKKEYFRKTAMMPGAARLIEHLVNHGVPIAVATSSAKSMFLAKTESHRALFDLFGTNVTCGDDPEVARSKPAPDIFLTAMRRLDSGLQAADCLVFEDAENGVDAASNACMHSVWVQDTRFTAPGQGASAAHGATERITTLLEFDPTKYGLPQFDH</sequence>
<accession>A0ACC1JZW4</accession>
<evidence type="ECO:0000313" key="1">
    <source>
        <dbReference type="EMBL" id="KAJ2770571.1"/>
    </source>
</evidence>
<comment type="caution">
    <text evidence="1">The sequence shown here is derived from an EMBL/GenBank/DDBJ whole genome shotgun (WGS) entry which is preliminary data.</text>
</comment>
<gene>
    <name evidence="1" type="ORF">IWQ57_002603</name>
</gene>
<dbReference type="Proteomes" id="UP001140234">
    <property type="component" value="Unassembled WGS sequence"/>
</dbReference>
<evidence type="ECO:0000313" key="2">
    <source>
        <dbReference type="Proteomes" id="UP001140234"/>
    </source>
</evidence>
<proteinExistence type="predicted"/>
<organism evidence="1 2">
    <name type="scientific">Coemansia nantahalensis</name>
    <dbReference type="NCBI Taxonomy" id="2789366"/>
    <lineage>
        <taxon>Eukaryota</taxon>
        <taxon>Fungi</taxon>
        <taxon>Fungi incertae sedis</taxon>
        <taxon>Zoopagomycota</taxon>
        <taxon>Kickxellomycotina</taxon>
        <taxon>Kickxellomycetes</taxon>
        <taxon>Kickxellales</taxon>
        <taxon>Kickxellaceae</taxon>
        <taxon>Coemansia</taxon>
    </lineage>
</organism>